<dbReference type="EMBL" id="SNYO01000001">
    <property type="protein sequence ID" value="TDQ65411.1"/>
    <property type="molecule type" value="Genomic_DNA"/>
</dbReference>
<dbReference type="InterPro" id="IPR002397">
    <property type="entry name" value="Cyt_P450_B"/>
</dbReference>
<keyword evidence="2" id="KW-0503">Monooxygenase</keyword>
<keyword evidence="2" id="KW-0560">Oxidoreductase</keyword>
<dbReference type="InterPro" id="IPR017972">
    <property type="entry name" value="Cyt_P450_CS"/>
</dbReference>
<dbReference type="GO" id="GO:0004497">
    <property type="term" value="F:monooxygenase activity"/>
    <property type="evidence" value="ECO:0007669"/>
    <property type="project" value="UniProtKB-KW"/>
</dbReference>
<accession>A0A4R6VPZ6</accession>
<comment type="caution">
    <text evidence="3">The sequence shown here is derived from an EMBL/GenBank/DDBJ whole genome shotgun (WGS) entry which is preliminary data.</text>
</comment>
<dbReference type="InterPro" id="IPR001128">
    <property type="entry name" value="Cyt_P450"/>
</dbReference>
<evidence type="ECO:0000256" key="2">
    <source>
        <dbReference type="RuleBase" id="RU000461"/>
    </source>
</evidence>
<evidence type="ECO:0000256" key="1">
    <source>
        <dbReference type="ARBA" id="ARBA00010617"/>
    </source>
</evidence>
<gene>
    <name evidence="3" type="ORF">EV188_101663</name>
</gene>
<name>A0A4R6VPZ6_9PSEU</name>
<sequence>MTATTPSILDDPAFLTGDRHAGYRAMRDAGAVLVVGDPDHPTHVLTRYADTQAVLRDTTGRVQPEGQDAPPWMAPGPARRRLRANMVQTDRPIHTRLRGVVAPLFTARQVEKLRAAAAAEVADELGALTAAGGRFDAVSQLAARVPRGVLRLLIGMPDEDWDSLLRTQIDFLMIFSPFPLDAERHARLDEVSQFYFDYFDGLLGRTTAPTDLVRRLLDAEAQGELSRDEVLSLMHTVLDAGFETTRTSIANVVELFATVPGLLDAVRGDPALVTPMVEETLRLRAPVQVIPRILTAPFTASDGTTVPAGATTLCALGSANLDERTFDEPERVDLHRPNAARHLAFGGGLHHCLGAPLARIQLQETITGLARHATQIAPDGPSERFGSLMFPSLATLPVRLSS</sequence>
<dbReference type="PANTHER" id="PTHR46696">
    <property type="entry name" value="P450, PUTATIVE (EUROFUNG)-RELATED"/>
    <property type="match status" value="1"/>
</dbReference>
<dbReference type="PROSITE" id="PS00086">
    <property type="entry name" value="CYTOCHROME_P450"/>
    <property type="match status" value="1"/>
</dbReference>
<evidence type="ECO:0000313" key="4">
    <source>
        <dbReference type="Proteomes" id="UP000295705"/>
    </source>
</evidence>
<evidence type="ECO:0000313" key="3">
    <source>
        <dbReference type="EMBL" id="TDQ65411.1"/>
    </source>
</evidence>
<proteinExistence type="inferred from homology"/>
<dbReference type="Pfam" id="PF00067">
    <property type="entry name" value="p450"/>
    <property type="match status" value="1"/>
</dbReference>
<dbReference type="InterPro" id="IPR036396">
    <property type="entry name" value="Cyt_P450_sf"/>
</dbReference>
<dbReference type="GO" id="GO:0020037">
    <property type="term" value="F:heme binding"/>
    <property type="evidence" value="ECO:0007669"/>
    <property type="project" value="InterPro"/>
</dbReference>
<dbReference type="SUPFAM" id="SSF48264">
    <property type="entry name" value="Cytochrome P450"/>
    <property type="match status" value="1"/>
</dbReference>
<dbReference type="GO" id="GO:0016705">
    <property type="term" value="F:oxidoreductase activity, acting on paired donors, with incorporation or reduction of molecular oxygen"/>
    <property type="evidence" value="ECO:0007669"/>
    <property type="project" value="InterPro"/>
</dbReference>
<dbReference type="PRINTS" id="PR00359">
    <property type="entry name" value="BP450"/>
</dbReference>
<keyword evidence="4" id="KW-1185">Reference proteome</keyword>
<dbReference type="GO" id="GO:0005506">
    <property type="term" value="F:iron ion binding"/>
    <property type="evidence" value="ECO:0007669"/>
    <property type="project" value="InterPro"/>
</dbReference>
<keyword evidence="2" id="KW-0479">Metal-binding</keyword>
<dbReference type="Gene3D" id="1.10.630.10">
    <property type="entry name" value="Cytochrome P450"/>
    <property type="match status" value="1"/>
</dbReference>
<keyword evidence="2" id="KW-0408">Iron</keyword>
<comment type="similarity">
    <text evidence="1 2">Belongs to the cytochrome P450 family.</text>
</comment>
<organism evidence="3 4">
    <name type="scientific">Actinomycetospora succinea</name>
    <dbReference type="NCBI Taxonomy" id="663603"/>
    <lineage>
        <taxon>Bacteria</taxon>
        <taxon>Bacillati</taxon>
        <taxon>Actinomycetota</taxon>
        <taxon>Actinomycetes</taxon>
        <taxon>Pseudonocardiales</taxon>
        <taxon>Pseudonocardiaceae</taxon>
        <taxon>Actinomycetospora</taxon>
    </lineage>
</organism>
<dbReference type="PANTHER" id="PTHR46696:SF1">
    <property type="entry name" value="CYTOCHROME P450 YJIB-RELATED"/>
    <property type="match status" value="1"/>
</dbReference>
<dbReference type="Proteomes" id="UP000295705">
    <property type="component" value="Unassembled WGS sequence"/>
</dbReference>
<dbReference type="PRINTS" id="PR00385">
    <property type="entry name" value="P450"/>
</dbReference>
<dbReference type="AlphaFoldDB" id="A0A4R6VPZ6"/>
<reference evidence="3 4" key="1">
    <citation type="submission" date="2019-03" db="EMBL/GenBank/DDBJ databases">
        <title>Genomic Encyclopedia of Type Strains, Phase IV (KMG-IV): sequencing the most valuable type-strain genomes for metagenomic binning, comparative biology and taxonomic classification.</title>
        <authorList>
            <person name="Goeker M."/>
        </authorList>
    </citation>
    <scope>NUCLEOTIDE SEQUENCE [LARGE SCALE GENOMIC DNA]</scope>
    <source>
        <strain evidence="3 4">DSM 45775</strain>
    </source>
</reference>
<dbReference type="RefSeq" id="WP_166659697.1">
    <property type="nucleotide sequence ID" value="NZ_BAABHR010000023.1"/>
</dbReference>
<keyword evidence="2" id="KW-0349">Heme</keyword>
<protein>
    <submittedName>
        <fullName evidence="3">Cytochrome P450</fullName>
    </submittedName>
</protein>